<protein>
    <submittedName>
        <fullName evidence="2">Uncharacterized protein</fullName>
    </submittedName>
</protein>
<keyword evidence="3" id="KW-1185">Reference proteome</keyword>
<keyword evidence="1" id="KW-0812">Transmembrane</keyword>
<dbReference type="Proteomes" id="UP000186953">
    <property type="component" value="Unassembled WGS sequence"/>
</dbReference>
<keyword evidence="1" id="KW-0472">Membrane</keyword>
<accession>A0A1N6ZTF3</accession>
<gene>
    <name evidence="2" type="ORF">SAMN05421797_109113</name>
</gene>
<proteinExistence type="predicted"/>
<sequence length="54" mass="6354">MLKPLRYIENNCFIDFPEGIKFLNTANFLKLLTFGFNLLLVLFIMSIMKVNKII</sequence>
<keyword evidence="1" id="KW-1133">Transmembrane helix</keyword>
<dbReference type="AlphaFoldDB" id="A0A1N6ZTF3"/>
<evidence type="ECO:0000313" key="2">
    <source>
        <dbReference type="EMBL" id="SIR30011.1"/>
    </source>
</evidence>
<evidence type="ECO:0000256" key="1">
    <source>
        <dbReference type="SAM" id="Phobius"/>
    </source>
</evidence>
<organism evidence="2 3">
    <name type="scientific">Maribacter ulvicola</name>
    <dbReference type="NCBI Taxonomy" id="228959"/>
    <lineage>
        <taxon>Bacteria</taxon>
        <taxon>Pseudomonadati</taxon>
        <taxon>Bacteroidota</taxon>
        <taxon>Flavobacteriia</taxon>
        <taxon>Flavobacteriales</taxon>
        <taxon>Flavobacteriaceae</taxon>
        <taxon>Maribacter</taxon>
    </lineage>
</organism>
<name>A0A1N6ZTF3_9FLAO</name>
<feature type="transmembrane region" description="Helical" evidence="1">
    <location>
        <begin position="28"/>
        <end position="48"/>
    </location>
</feature>
<evidence type="ECO:0000313" key="3">
    <source>
        <dbReference type="Proteomes" id="UP000186953"/>
    </source>
</evidence>
<reference evidence="3" key="1">
    <citation type="submission" date="2017-01" db="EMBL/GenBank/DDBJ databases">
        <authorList>
            <person name="Varghese N."/>
            <person name="Submissions S."/>
        </authorList>
    </citation>
    <scope>NUCLEOTIDE SEQUENCE [LARGE SCALE GENOMIC DNA]</scope>
    <source>
        <strain evidence="3">DSM 15366</strain>
    </source>
</reference>
<dbReference type="EMBL" id="FTMA01000009">
    <property type="protein sequence ID" value="SIR30011.1"/>
    <property type="molecule type" value="Genomic_DNA"/>
</dbReference>